<reference evidence="1" key="1">
    <citation type="submission" date="2020-03" db="EMBL/GenBank/DDBJ databases">
        <authorList>
            <person name="He L."/>
        </authorList>
    </citation>
    <scope>NUCLEOTIDE SEQUENCE</scope>
    <source>
        <strain evidence="1">CkLH20</strain>
    </source>
</reference>
<evidence type="ECO:0000313" key="1">
    <source>
        <dbReference type="EMBL" id="KAF9880949.1"/>
    </source>
</evidence>
<proteinExistence type="predicted"/>
<dbReference type="AlphaFoldDB" id="A0A9P6LLY9"/>
<dbReference type="EMBL" id="JAATWM020000004">
    <property type="protein sequence ID" value="KAF9880949.1"/>
    <property type="molecule type" value="Genomic_DNA"/>
</dbReference>
<dbReference type="RefSeq" id="XP_038750410.1">
    <property type="nucleotide sequence ID" value="XM_038884710.1"/>
</dbReference>
<comment type="caution">
    <text evidence="1">The sequence shown here is derived from an EMBL/GenBank/DDBJ whole genome shotgun (WGS) entry which is preliminary data.</text>
</comment>
<accession>A0A9P6LLY9</accession>
<evidence type="ECO:0000313" key="2">
    <source>
        <dbReference type="Proteomes" id="UP000781932"/>
    </source>
</evidence>
<dbReference type="Proteomes" id="UP000781932">
    <property type="component" value="Unassembled WGS sequence"/>
</dbReference>
<organism evidence="1 2">
    <name type="scientific">Colletotrichum karsti</name>
    <dbReference type="NCBI Taxonomy" id="1095194"/>
    <lineage>
        <taxon>Eukaryota</taxon>
        <taxon>Fungi</taxon>
        <taxon>Dikarya</taxon>
        <taxon>Ascomycota</taxon>
        <taxon>Pezizomycotina</taxon>
        <taxon>Sordariomycetes</taxon>
        <taxon>Hypocreomycetidae</taxon>
        <taxon>Glomerellales</taxon>
        <taxon>Glomerellaceae</taxon>
        <taxon>Colletotrichum</taxon>
        <taxon>Colletotrichum boninense species complex</taxon>
    </lineage>
</organism>
<sequence length="196" mass="21815">MRSYKSRQDAMEQYRESVHEAVEAFSQALTLVHTANQEPHVVLELLNELERTAEGASNPIDICDLRQLLPHWAVSAVTEALSDHLTLRNKLGEGFLLRAACSWGVTSQIVLFRMGYEKTLDNHHSIWFFAEMEELSRDCKDWNKAMETLCECAHQRRLSAASGLGVPGLKASHAGIVLTDVLSARSIAQAAQAQEA</sequence>
<protein>
    <submittedName>
        <fullName evidence="1">Uncharacterized protein</fullName>
    </submittedName>
</protein>
<dbReference type="GeneID" id="62157784"/>
<reference evidence="1" key="2">
    <citation type="submission" date="2020-11" db="EMBL/GenBank/DDBJ databases">
        <title>Whole genome sequencing of Colletotrichum sp.</title>
        <authorList>
            <person name="Li H."/>
        </authorList>
    </citation>
    <scope>NUCLEOTIDE SEQUENCE</scope>
    <source>
        <strain evidence="1">CkLH20</strain>
    </source>
</reference>
<name>A0A9P6LLY9_9PEZI</name>
<keyword evidence="2" id="KW-1185">Reference proteome</keyword>
<gene>
    <name evidence="1" type="ORF">CkaCkLH20_01991</name>
</gene>